<keyword evidence="6" id="KW-1185">Reference proteome</keyword>
<keyword evidence="3 4" id="KW-0480">Metal-thiolate cluster</keyword>
<dbReference type="GO" id="GO:0046872">
    <property type="term" value="F:metal ion binding"/>
    <property type="evidence" value="ECO:0007669"/>
    <property type="project" value="UniProtKB-KW"/>
</dbReference>
<gene>
    <name evidence="5" type="ORF">GDO54_012539</name>
</gene>
<dbReference type="InterPro" id="IPR023587">
    <property type="entry name" value="Metalthion_dom_sf_vert"/>
</dbReference>
<organism evidence="5 6">
    <name type="scientific">Pyxicephalus adspersus</name>
    <name type="common">African bullfrog</name>
    <dbReference type="NCBI Taxonomy" id="30357"/>
    <lineage>
        <taxon>Eukaryota</taxon>
        <taxon>Metazoa</taxon>
        <taxon>Chordata</taxon>
        <taxon>Craniata</taxon>
        <taxon>Vertebrata</taxon>
        <taxon>Euteleostomi</taxon>
        <taxon>Amphibia</taxon>
        <taxon>Batrachia</taxon>
        <taxon>Anura</taxon>
        <taxon>Neobatrachia</taxon>
        <taxon>Ranoidea</taxon>
        <taxon>Pyxicephalidae</taxon>
        <taxon>Pyxicephalinae</taxon>
        <taxon>Pyxicephalus</taxon>
    </lineage>
</organism>
<evidence type="ECO:0000313" key="6">
    <source>
        <dbReference type="Proteomes" id="UP001181693"/>
    </source>
</evidence>
<dbReference type="GO" id="GO:0071276">
    <property type="term" value="P:cellular response to cadmium ion"/>
    <property type="evidence" value="ECO:0007669"/>
    <property type="project" value="TreeGrafter"/>
</dbReference>
<dbReference type="InterPro" id="IPR017854">
    <property type="entry name" value="Metalthion_dom_sf"/>
</dbReference>
<evidence type="ECO:0000256" key="2">
    <source>
        <dbReference type="ARBA" id="ARBA00022723"/>
    </source>
</evidence>
<dbReference type="GO" id="GO:0006882">
    <property type="term" value="P:intracellular zinc ion homeostasis"/>
    <property type="evidence" value="ECO:0007669"/>
    <property type="project" value="TreeGrafter"/>
</dbReference>
<dbReference type="EMBL" id="DYDO01000005">
    <property type="protein sequence ID" value="DBA24952.1"/>
    <property type="molecule type" value="Genomic_DNA"/>
</dbReference>
<dbReference type="GO" id="GO:0005634">
    <property type="term" value="C:nucleus"/>
    <property type="evidence" value="ECO:0007669"/>
    <property type="project" value="TreeGrafter"/>
</dbReference>
<dbReference type="Gene3D" id="4.10.10.10">
    <property type="entry name" value="Metallothionein Isoform II"/>
    <property type="match status" value="1"/>
</dbReference>
<dbReference type="SUPFAM" id="SSF57868">
    <property type="entry name" value="Metallothionein"/>
    <property type="match status" value="1"/>
</dbReference>
<evidence type="ECO:0000256" key="1">
    <source>
        <dbReference type="ARBA" id="ARBA00007283"/>
    </source>
</evidence>
<dbReference type="InterPro" id="IPR000006">
    <property type="entry name" value="Metalthion_vert"/>
</dbReference>
<dbReference type="PANTHER" id="PTHR23299:SF24">
    <property type="entry name" value="METALLOTHIONEIN-1X"/>
    <property type="match status" value="1"/>
</dbReference>
<sequence length="60" mass="6416">MDPNNCNCAAGGTCSCGDSYKCKDCKCTSCKKSHCCPAHCGKCNQDCQCEKRCDTCSCCK</sequence>
<dbReference type="FunFam" id="4.10.10.10:FF:000001">
    <property type="entry name" value="Metallothionein"/>
    <property type="match status" value="1"/>
</dbReference>
<keyword evidence="2 4" id="KW-0479">Metal-binding</keyword>
<dbReference type="GO" id="GO:0010273">
    <property type="term" value="P:detoxification of copper ion"/>
    <property type="evidence" value="ECO:0007669"/>
    <property type="project" value="TreeGrafter"/>
</dbReference>
<accession>A0AAV3AQJ3</accession>
<proteinExistence type="inferred from homology"/>
<dbReference type="Proteomes" id="UP001181693">
    <property type="component" value="Unassembled WGS sequence"/>
</dbReference>
<comment type="similarity">
    <text evidence="1 4">Belongs to the metallothionein superfamily. Type 1 family.</text>
</comment>
<dbReference type="GO" id="GO:0005737">
    <property type="term" value="C:cytoplasm"/>
    <property type="evidence" value="ECO:0007669"/>
    <property type="project" value="TreeGrafter"/>
</dbReference>
<evidence type="ECO:0000256" key="3">
    <source>
        <dbReference type="ARBA" id="ARBA00022851"/>
    </source>
</evidence>
<protein>
    <recommendedName>
        <fullName evidence="4">Metallothionein</fullName>
    </recommendedName>
</protein>
<dbReference type="Pfam" id="PF00131">
    <property type="entry name" value="Metallothio"/>
    <property type="match status" value="1"/>
</dbReference>
<name>A0AAV3AQJ3_PYXAD</name>
<comment type="caution">
    <text evidence="5">The sequence shown here is derived from an EMBL/GenBank/DDBJ whole genome shotgun (WGS) entry which is preliminary data.</text>
</comment>
<comment type="function">
    <text evidence="4">Metallothioneins have a high content of cysteine residues that bind various heavy metals.</text>
</comment>
<evidence type="ECO:0000313" key="5">
    <source>
        <dbReference type="EMBL" id="DBA24952.1"/>
    </source>
</evidence>
<reference evidence="5" key="1">
    <citation type="thesis" date="2020" institute="ProQuest LLC" country="789 East Eisenhower Parkway, Ann Arbor, MI, USA">
        <title>Comparative Genomics and Chromosome Evolution.</title>
        <authorList>
            <person name="Mudd A.B."/>
        </authorList>
    </citation>
    <scope>NUCLEOTIDE SEQUENCE</scope>
    <source>
        <strain evidence="5">1538</strain>
        <tissue evidence="5">Blood</tissue>
    </source>
</reference>
<dbReference type="PANTHER" id="PTHR23299">
    <property type="entry name" value="METALLOTHIONEIN"/>
    <property type="match status" value="1"/>
</dbReference>
<dbReference type="GO" id="GO:0071294">
    <property type="term" value="P:cellular response to zinc ion"/>
    <property type="evidence" value="ECO:0007669"/>
    <property type="project" value="TreeGrafter"/>
</dbReference>
<dbReference type="GO" id="GO:0071280">
    <property type="term" value="P:cellular response to copper ion"/>
    <property type="evidence" value="ECO:0007669"/>
    <property type="project" value="TreeGrafter"/>
</dbReference>
<dbReference type="AlphaFoldDB" id="A0AAV3AQJ3"/>
<evidence type="ECO:0000256" key="4">
    <source>
        <dbReference type="RuleBase" id="RU000621"/>
    </source>
</evidence>